<dbReference type="EMBL" id="SPQQ01000004">
    <property type="protein sequence ID" value="TGE37912.1"/>
    <property type="molecule type" value="Genomic_DNA"/>
</dbReference>
<organism evidence="1 2">
    <name type="scientific">Desulfosporosinus fructosivorans</name>
    <dbReference type="NCBI Taxonomy" id="2018669"/>
    <lineage>
        <taxon>Bacteria</taxon>
        <taxon>Bacillati</taxon>
        <taxon>Bacillota</taxon>
        <taxon>Clostridia</taxon>
        <taxon>Eubacteriales</taxon>
        <taxon>Desulfitobacteriaceae</taxon>
        <taxon>Desulfosporosinus</taxon>
    </lineage>
</organism>
<dbReference type="InterPro" id="IPR016024">
    <property type="entry name" value="ARM-type_fold"/>
</dbReference>
<dbReference type="OrthoDB" id="5430983at2"/>
<accession>A0A4Z0R4E2</accession>
<comment type="caution">
    <text evidence="1">The sequence shown here is derived from an EMBL/GenBank/DDBJ whole genome shotgun (WGS) entry which is preliminary data.</text>
</comment>
<gene>
    <name evidence="1" type="ORF">E4K67_12500</name>
</gene>
<dbReference type="SUPFAM" id="SSF48371">
    <property type="entry name" value="ARM repeat"/>
    <property type="match status" value="1"/>
</dbReference>
<dbReference type="SMART" id="SM00567">
    <property type="entry name" value="EZ_HEAT"/>
    <property type="match status" value="2"/>
</dbReference>
<reference evidence="1 2" key="1">
    <citation type="submission" date="2019-03" db="EMBL/GenBank/DDBJ databases">
        <title>Draft Genome Sequence of Desulfosporosinus fructosivorans Strain 63.6F, Isolated from Marine Sediment in the Baltic Sea.</title>
        <authorList>
            <person name="Hausmann B."/>
            <person name="Vandieken V."/>
            <person name="Pjevac P."/>
            <person name="Schreck K."/>
            <person name="Herbold C.W."/>
            <person name="Loy A."/>
        </authorList>
    </citation>
    <scope>NUCLEOTIDE SEQUENCE [LARGE SCALE GENOMIC DNA]</scope>
    <source>
        <strain evidence="1 2">63.6F</strain>
    </source>
</reference>
<dbReference type="AlphaFoldDB" id="A0A4Z0R4E2"/>
<evidence type="ECO:0000313" key="2">
    <source>
        <dbReference type="Proteomes" id="UP000298460"/>
    </source>
</evidence>
<proteinExistence type="predicted"/>
<dbReference type="InterPro" id="IPR004155">
    <property type="entry name" value="PBS_lyase_HEAT"/>
</dbReference>
<dbReference type="Proteomes" id="UP000298460">
    <property type="component" value="Unassembled WGS sequence"/>
</dbReference>
<dbReference type="Pfam" id="PF13646">
    <property type="entry name" value="HEAT_2"/>
    <property type="match status" value="1"/>
</dbReference>
<protein>
    <submittedName>
        <fullName evidence="1">HEAT repeat domain-containing protein</fullName>
    </submittedName>
</protein>
<name>A0A4Z0R4E2_9FIRM</name>
<dbReference type="Gene3D" id="1.25.10.10">
    <property type="entry name" value="Leucine-rich Repeat Variant"/>
    <property type="match status" value="1"/>
</dbReference>
<dbReference type="InterPro" id="IPR011989">
    <property type="entry name" value="ARM-like"/>
</dbReference>
<evidence type="ECO:0000313" key="1">
    <source>
        <dbReference type="EMBL" id="TGE37912.1"/>
    </source>
</evidence>
<sequence>MYNYIKEKKYFQRNAAIALWNLGDSANVSDLATAMKDTEELVRGYAAWALGKIGGRSAKQILEENMSRETSESVKTEIREALQKMI</sequence>
<keyword evidence="2" id="KW-1185">Reference proteome</keyword>